<dbReference type="Gene3D" id="3.30.160.20">
    <property type="match status" value="1"/>
</dbReference>
<protein>
    <recommendedName>
        <fullName evidence="1">Prokaryotic-type class I peptide chain release factors domain-containing protein</fullName>
    </recommendedName>
</protein>
<evidence type="ECO:0000259" key="1">
    <source>
        <dbReference type="PROSITE" id="PS00745"/>
    </source>
</evidence>
<dbReference type="Proteomes" id="UP001230268">
    <property type="component" value="Unassembled WGS sequence"/>
</dbReference>
<evidence type="ECO:0000313" key="2">
    <source>
        <dbReference type="EMBL" id="KAK1444251.1"/>
    </source>
</evidence>
<dbReference type="EMBL" id="JAVEPI010000001">
    <property type="protein sequence ID" value="KAK1444251.1"/>
    <property type="molecule type" value="Genomic_DNA"/>
</dbReference>
<dbReference type="InterPro" id="IPR052104">
    <property type="entry name" value="Mito_Release_Factor_mL62"/>
</dbReference>
<evidence type="ECO:0000313" key="3">
    <source>
        <dbReference type="Proteomes" id="UP001230268"/>
    </source>
</evidence>
<proteinExistence type="predicted"/>
<comment type="caution">
    <text evidence="2">The sequence shown here is derived from an EMBL/GenBank/DDBJ whole genome shotgun (WGS) entry which is preliminary data.</text>
</comment>
<reference evidence="2" key="1">
    <citation type="submission" date="2023-08" db="EMBL/GenBank/DDBJ databases">
        <title>Draft sequence of the Babesia gibsoni genome.</title>
        <authorList>
            <person name="Yamagishi J.Y."/>
            <person name="Xuan X.X."/>
        </authorList>
    </citation>
    <scope>NUCLEOTIDE SEQUENCE</scope>
    <source>
        <strain evidence="2">Azabu</strain>
    </source>
</reference>
<organism evidence="2 3">
    <name type="scientific">Babesia gibsoni</name>
    <dbReference type="NCBI Taxonomy" id="33632"/>
    <lineage>
        <taxon>Eukaryota</taxon>
        <taxon>Sar</taxon>
        <taxon>Alveolata</taxon>
        <taxon>Apicomplexa</taxon>
        <taxon>Aconoidasida</taxon>
        <taxon>Piroplasmida</taxon>
        <taxon>Babesiidae</taxon>
        <taxon>Babesia</taxon>
    </lineage>
</organism>
<sequence length="158" mass="18384">MYVSRVFPSNLLLRAFSVKVPLNKIKLTTSRSSGPGGQSVNKSETKVQARFNVSQATWMPEDVKDKFMIVHKNRISQAGDYVVESDEFSCQQDNRKACLEKINKAIKEAEKYSPEERLSFLEQIEKTKSQEEIINYNKRRRENRRKLKRIGHKTLADF</sequence>
<dbReference type="PANTHER" id="PTHR11075:SF54">
    <property type="entry name" value="LARGE RIBOSOMAL SUBUNIT PROTEIN ML62"/>
    <property type="match status" value="1"/>
</dbReference>
<dbReference type="GO" id="GO:0004045">
    <property type="term" value="F:peptidyl-tRNA hydrolase activity"/>
    <property type="evidence" value="ECO:0007669"/>
    <property type="project" value="TreeGrafter"/>
</dbReference>
<dbReference type="AlphaFoldDB" id="A0AAD8USP3"/>
<accession>A0AAD8USP3</accession>
<feature type="domain" description="Prokaryotic-type class I peptide chain release factors" evidence="1">
    <location>
        <begin position="31"/>
        <end position="47"/>
    </location>
</feature>
<keyword evidence="3" id="KW-1185">Reference proteome</keyword>
<name>A0AAD8USP3_BABGI</name>
<dbReference type="Pfam" id="PF00472">
    <property type="entry name" value="RF-1"/>
    <property type="match status" value="1"/>
</dbReference>
<dbReference type="SUPFAM" id="SSF110916">
    <property type="entry name" value="Peptidyl-tRNA hydrolase domain-like"/>
    <property type="match status" value="1"/>
</dbReference>
<dbReference type="GO" id="GO:0016150">
    <property type="term" value="F:translation release factor activity, codon nonspecific"/>
    <property type="evidence" value="ECO:0007669"/>
    <property type="project" value="TreeGrafter"/>
</dbReference>
<dbReference type="PANTHER" id="PTHR11075">
    <property type="entry name" value="PEPTIDE CHAIN RELEASE FACTOR"/>
    <property type="match status" value="1"/>
</dbReference>
<gene>
    <name evidence="2" type="ORF">BgAZ_101570</name>
</gene>
<dbReference type="GO" id="GO:0005762">
    <property type="term" value="C:mitochondrial large ribosomal subunit"/>
    <property type="evidence" value="ECO:0007669"/>
    <property type="project" value="TreeGrafter"/>
</dbReference>
<dbReference type="PROSITE" id="PS00745">
    <property type="entry name" value="RF_PROK_I"/>
    <property type="match status" value="1"/>
</dbReference>
<dbReference type="GO" id="GO:0070126">
    <property type="term" value="P:mitochondrial translational termination"/>
    <property type="evidence" value="ECO:0007669"/>
    <property type="project" value="TreeGrafter"/>
</dbReference>
<dbReference type="InterPro" id="IPR000352">
    <property type="entry name" value="Pep_chain_release_fac_I"/>
</dbReference>